<organism evidence="6 7">
    <name type="scientific">Mycolicibacterium thermoresistibile (strain ATCC 19527 / DSM 44167 / CIP 105390 / JCM 6362 / NCTC 10409 / 316)</name>
    <name type="common">Mycobacterium thermoresistibile</name>
    <dbReference type="NCBI Taxonomy" id="1078020"/>
    <lineage>
        <taxon>Bacteria</taxon>
        <taxon>Bacillati</taxon>
        <taxon>Actinomycetota</taxon>
        <taxon>Actinomycetes</taxon>
        <taxon>Mycobacteriales</taxon>
        <taxon>Mycobacteriaceae</taxon>
        <taxon>Mycolicibacterium</taxon>
    </lineage>
</organism>
<sequence length="302" mass="31494">MMRALCAVVAVSAVAFGSAACGQDRDVHQEHRAATVVASTDVWGSVAATVAGDHVPVTSIISGPQHDPHSYEASPADAAALTDAALVVYNGGGYDRWATEVLAGRPDVRVVDAFALLPADEPATNEHVFYHLDVAAAVAENIAEELAEIDPEHADDFRANAAEFTRQAGEIAATARAVGEQHPDASVVSTEPVAYYLLANAGISDRTPAGFAVAVEEGADPSPADVAAMLDLLESGEVSALLSNPQTETPATRQIEAAAERASVPVVSVTETLPADTDYLTWQRRTVEELAATLSRPAPAHR</sequence>
<evidence type="ECO:0000256" key="2">
    <source>
        <dbReference type="ARBA" id="ARBA00022448"/>
    </source>
</evidence>
<evidence type="ECO:0000256" key="5">
    <source>
        <dbReference type="SAM" id="SignalP"/>
    </source>
</evidence>
<name>G7CEY3_MYCT3</name>
<dbReference type="PROSITE" id="PS51257">
    <property type="entry name" value="PROKAR_LIPOPROTEIN"/>
    <property type="match status" value="1"/>
</dbReference>
<keyword evidence="4 5" id="KW-0732">Signal</keyword>
<feature type="chain" id="PRO_5038739416" description="Periplasmic solute binding protein" evidence="5">
    <location>
        <begin position="21"/>
        <end position="302"/>
    </location>
</feature>
<dbReference type="Proteomes" id="UP000004915">
    <property type="component" value="Unassembled WGS sequence"/>
</dbReference>
<dbReference type="GO" id="GO:0030313">
    <property type="term" value="C:cell envelope"/>
    <property type="evidence" value="ECO:0007669"/>
    <property type="project" value="UniProtKB-SubCell"/>
</dbReference>
<evidence type="ECO:0008006" key="8">
    <source>
        <dbReference type="Google" id="ProtNLM"/>
    </source>
</evidence>
<keyword evidence="7" id="KW-1185">Reference proteome</keyword>
<accession>G7CEY3</accession>
<dbReference type="PANTHER" id="PTHR42953">
    <property type="entry name" value="HIGH-AFFINITY ZINC UPTAKE SYSTEM PROTEIN ZNUA-RELATED"/>
    <property type="match status" value="1"/>
</dbReference>
<dbReference type="EMBL" id="AGVE01000042">
    <property type="protein sequence ID" value="EHI13062.1"/>
    <property type="molecule type" value="Genomic_DNA"/>
</dbReference>
<dbReference type="Gene3D" id="3.40.50.1980">
    <property type="entry name" value="Nitrogenase molybdenum iron protein domain"/>
    <property type="match status" value="2"/>
</dbReference>
<dbReference type="InterPro" id="IPR050492">
    <property type="entry name" value="Bact_metal-bind_prot9"/>
</dbReference>
<dbReference type="Pfam" id="PF01297">
    <property type="entry name" value="ZnuA"/>
    <property type="match status" value="1"/>
</dbReference>
<evidence type="ECO:0000256" key="1">
    <source>
        <dbReference type="ARBA" id="ARBA00004196"/>
    </source>
</evidence>
<keyword evidence="3" id="KW-0479">Metal-binding</keyword>
<gene>
    <name evidence="6" type="ORF">KEK_07762</name>
</gene>
<dbReference type="SUPFAM" id="SSF53807">
    <property type="entry name" value="Helical backbone' metal receptor"/>
    <property type="match status" value="1"/>
</dbReference>
<dbReference type="InterPro" id="IPR006127">
    <property type="entry name" value="ZnuA-like"/>
</dbReference>
<dbReference type="GO" id="GO:0030001">
    <property type="term" value="P:metal ion transport"/>
    <property type="evidence" value="ECO:0007669"/>
    <property type="project" value="InterPro"/>
</dbReference>
<feature type="signal peptide" evidence="5">
    <location>
        <begin position="1"/>
        <end position="20"/>
    </location>
</feature>
<comment type="subcellular location">
    <subcellularLocation>
        <location evidence="1">Cell envelope</location>
    </subcellularLocation>
</comment>
<evidence type="ECO:0000256" key="3">
    <source>
        <dbReference type="ARBA" id="ARBA00022723"/>
    </source>
</evidence>
<evidence type="ECO:0000313" key="6">
    <source>
        <dbReference type="EMBL" id="EHI13062.1"/>
    </source>
</evidence>
<dbReference type="eggNOG" id="COG0803">
    <property type="taxonomic scope" value="Bacteria"/>
</dbReference>
<dbReference type="PATRIC" id="fig|1078020.3.peg.1527"/>
<reference evidence="6 7" key="1">
    <citation type="submission" date="2011-11" db="EMBL/GenBank/DDBJ databases">
        <authorList>
            <consortium name="Tuberculosis Structural Genomics Consortium"/>
            <person name="Ioerger T.R."/>
        </authorList>
    </citation>
    <scope>NUCLEOTIDE SEQUENCE [LARGE SCALE GENOMIC DNA]</scope>
    <source>
        <strain evidence="7">ATCC 19527 / DSM 44167 / CIP 105390 / JCM 6362 / NCTC 10409 / 316</strain>
    </source>
</reference>
<dbReference type="AlphaFoldDB" id="G7CEY3"/>
<keyword evidence="2" id="KW-0813">Transport</keyword>
<proteinExistence type="predicted"/>
<evidence type="ECO:0000313" key="7">
    <source>
        <dbReference type="Proteomes" id="UP000004915"/>
    </source>
</evidence>
<evidence type="ECO:0000256" key="4">
    <source>
        <dbReference type="ARBA" id="ARBA00022729"/>
    </source>
</evidence>
<dbReference type="GO" id="GO:0046872">
    <property type="term" value="F:metal ion binding"/>
    <property type="evidence" value="ECO:0007669"/>
    <property type="project" value="UniProtKB-KW"/>
</dbReference>
<comment type="caution">
    <text evidence="6">The sequence shown here is derived from an EMBL/GenBank/DDBJ whole genome shotgun (WGS) entry which is preliminary data.</text>
</comment>
<dbReference type="PANTHER" id="PTHR42953:SF1">
    <property type="entry name" value="METAL-BINDING PROTEIN HI_0362-RELATED"/>
    <property type="match status" value="1"/>
</dbReference>
<protein>
    <recommendedName>
        <fullName evidence="8">Periplasmic solute binding protein</fullName>
    </recommendedName>
</protein>